<reference evidence="2" key="1">
    <citation type="submission" date="2021-01" db="EMBL/GenBank/DDBJ databases">
        <authorList>
            <person name="Corre E."/>
            <person name="Pelletier E."/>
            <person name="Niang G."/>
            <person name="Scheremetjew M."/>
            <person name="Finn R."/>
            <person name="Kale V."/>
            <person name="Holt S."/>
            <person name="Cochrane G."/>
            <person name="Meng A."/>
            <person name="Brown T."/>
            <person name="Cohen L."/>
        </authorList>
    </citation>
    <scope>NUCLEOTIDE SEQUENCE</scope>
    <source>
        <strain evidence="2">CCMP1756</strain>
    </source>
</reference>
<evidence type="ECO:0000313" key="5">
    <source>
        <dbReference type="Proteomes" id="UP000789595"/>
    </source>
</evidence>
<accession>A0A6S8RZD5</accession>
<feature type="transmembrane region" description="Helical" evidence="1">
    <location>
        <begin position="108"/>
        <end position="127"/>
    </location>
</feature>
<sequence>MADEARGRYAEETKEPPMQYFTRATQLLRRNGPGDGVEAEKLLLPILDGDGDAALKGRACYALGYRHESCGGSEAEAEAWLAKAAAFGDLQAIDLIADRKRGVRIKRLLDIVVFLLLICASFAVWTLRDLVEVVAFKEKWEDEVPGSDPRIVPDVAWRDGVFSIEKRRDLVEKGEHLLGVVGDANPLSEEGFGGTRGVVLHFTRAAFEDAYAFQHPAYAWLYEGVLQELLDDRCDAFVFNILVVPPGRDKNRTVGVGSHVDQTLMQPSTQREQTAYSVSVAYLQVPQGLDGGELVVAGRSHAPREGSVLVFRGDQSHRVKAFCLNNEGDCAVDQTPETKRISFVLEQYRVVPEKLRRTPLFIIAPTATEQALLPLLASLRPLGPGLQDAYLWVRRRWLSGGHM</sequence>
<reference evidence="4" key="2">
    <citation type="submission" date="2021-11" db="EMBL/GenBank/DDBJ databases">
        <authorList>
            <consortium name="Genoscope - CEA"/>
            <person name="William W."/>
        </authorList>
    </citation>
    <scope>NUCLEOTIDE SEQUENCE</scope>
</reference>
<evidence type="ECO:0000313" key="2">
    <source>
        <dbReference type="EMBL" id="CAE0687810.1"/>
    </source>
</evidence>
<keyword evidence="1" id="KW-0812">Transmembrane</keyword>
<gene>
    <name evidence="2" type="ORF">PCAL00307_LOCUS3244</name>
    <name evidence="3" type="ORF">PCAL00307_LOCUS3245</name>
    <name evidence="4" type="ORF">PECAL_6P13170</name>
</gene>
<proteinExistence type="predicted"/>
<dbReference type="EMBL" id="HBIW01003943">
    <property type="protein sequence ID" value="CAE0687810.1"/>
    <property type="molecule type" value="Transcribed_RNA"/>
</dbReference>
<evidence type="ECO:0000313" key="4">
    <source>
        <dbReference type="EMBL" id="CAH0379686.1"/>
    </source>
</evidence>
<keyword evidence="1" id="KW-1133">Transmembrane helix</keyword>
<keyword evidence="5" id="KW-1185">Reference proteome</keyword>
<dbReference type="AlphaFoldDB" id="A0A6S8RZD5"/>
<evidence type="ECO:0000313" key="3">
    <source>
        <dbReference type="EMBL" id="CAE0687811.1"/>
    </source>
</evidence>
<dbReference type="Proteomes" id="UP000789595">
    <property type="component" value="Unassembled WGS sequence"/>
</dbReference>
<dbReference type="EMBL" id="HBIW01003944">
    <property type="protein sequence ID" value="CAE0687811.1"/>
    <property type="molecule type" value="Transcribed_RNA"/>
</dbReference>
<protein>
    <recommendedName>
        <fullName evidence="6">Fe2OG dioxygenase domain-containing protein</fullName>
    </recommendedName>
</protein>
<keyword evidence="1" id="KW-0472">Membrane</keyword>
<evidence type="ECO:0000256" key="1">
    <source>
        <dbReference type="SAM" id="Phobius"/>
    </source>
</evidence>
<name>A0A6S8RZD5_9STRA</name>
<dbReference type="OrthoDB" id="203880at2759"/>
<organism evidence="2">
    <name type="scientific">Pelagomonas calceolata</name>
    <dbReference type="NCBI Taxonomy" id="35677"/>
    <lineage>
        <taxon>Eukaryota</taxon>
        <taxon>Sar</taxon>
        <taxon>Stramenopiles</taxon>
        <taxon>Ochrophyta</taxon>
        <taxon>Pelagophyceae</taxon>
        <taxon>Pelagomonadales</taxon>
        <taxon>Pelagomonadaceae</taxon>
        <taxon>Pelagomonas</taxon>
    </lineage>
</organism>
<dbReference type="EMBL" id="CAKKNE010000006">
    <property type="protein sequence ID" value="CAH0379686.1"/>
    <property type="molecule type" value="Genomic_DNA"/>
</dbReference>
<evidence type="ECO:0008006" key="6">
    <source>
        <dbReference type="Google" id="ProtNLM"/>
    </source>
</evidence>